<keyword evidence="3" id="KW-1185">Reference proteome</keyword>
<reference evidence="2 3" key="1">
    <citation type="submission" date="2016-10" db="EMBL/GenBank/DDBJ databases">
        <authorList>
            <person name="de Groot N.N."/>
        </authorList>
    </citation>
    <scope>NUCLEOTIDE SEQUENCE [LARGE SCALE GENOMIC DNA]</scope>
    <source>
        <strain evidence="2 3">DSM 45317</strain>
    </source>
</reference>
<feature type="domain" description="Xaa-Pro dipeptidyl-peptidase-like" evidence="1">
    <location>
        <begin position="11"/>
        <end position="267"/>
    </location>
</feature>
<dbReference type="SUPFAM" id="SSF53474">
    <property type="entry name" value="alpha/beta-Hydrolases"/>
    <property type="match status" value="1"/>
</dbReference>
<sequence>MPENFEFTSEGTTVRGHLYLPEGSGPFPLVVMAGGWCYVKELVQPTYARAFVDQGCAALVFDYRNLGESDGSPRQHLDPWRQIEDYRNAISYAETLEVVDRNRIGVWGISYSGGHALVVGATDPRVRAIVSTIPVVDGWRTMERVHGALGFRRLRELVLADRRSRFGSGEHGRIPMSSKDPAAEPCVWPFPEVTSGFEALKATDAPNHEHWNTVQSVELLWNYTVFPYVGRILDTPTLMIVAENDDITSWDLEIDAFHRIPTTKKELFVMNDTSHMVLYTNKSHLELAAERGARFLGEQLVASARQP</sequence>
<dbReference type="Proteomes" id="UP000199152">
    <property type="component" value="Unassembled WGS sequence"/>
</dbReference>
<evidence type="ECO:0000313" key="2">
    <source>
        <dbReference type="EMBL" id="SFL49480.1"/>
    </source>
</evidence>
<dbReference type="Gene3D" id="1.10.10.800">
    <property type="match status" value="1"/>
</dbReference>
<dbReference type="Gene3D" id="3.40.50.1820">
    <property type="entry name" value="alpha/beta hydrolase"/>
    <property type="match status" value="1"/>
</dbReference>
<dbReference type="STRING" id="504800.SAMN04488085_11249"/>
<dbReference type="InterPro" id="IPR000383">
    <property type="entry name" value="Xaa-Pro-like_dom"/>
</dbReference>
<evidence type="ECO:0000313" key="3">
    <source>
        <dbReference type="Proteomes" id="UP000199152"/>
    </source>
</evidence>
<protein>
    <recommendedName>
        <fullName evidence="1">Xaa-Pro dipeptidyl-peptidase-like domain-containing protein</fullName>
    </recommendedName>
</protein>
<gene>
    <name evidence="2" type="ORF">SAMN04488085_11249</name>
</gene>
<dbReference type="OrthoDB" id="5902829at2"/>
<proteinExistence type="predicted"/>
<dbReference type="InParanoid" id="A0A1I4I5I5"/>
<dbReference type="InterPro" id="IPR029058">
    <property type="entry name" value="AB_hydrolase_fold"/>
</dbReference>
<dbReference type="GO" id="GO:0016787">
    <property type="term" value="F:hydrolase activity"/>
    <property type="evidence" value="ECO:0007669"/>
    <property type="project" value="InterPro"/>
</dbReference>
<dbReference type="PANTHER" id="PTHR47751">
    <property type="entry name" value="SUPERFAMILY HYDROLASE, PUTATIVE (AFU_ORTHOLOGUE AFUA_2G16580)-RELATED"/>
    <property type="match status" value="1"/>
</dbReference>
<evidence type="ECO:0000259" key="1">
    <source>
        <dbReference type="Pfam" id="PF02129"/>
    </source>
</evidence>
<dbReference type="InterPro" id="IPR051411">
    <property type="entry name" value="Polyketide_trans_af380"/>
</dbReference>
<name>A0A1I4I5I5_9ACTN</name>
<dbReference type="RefSeq" id="WP_091327373.1">
    <property type="nucleotide sequence ID" value="NZ_FOSW01000012.1"/>
</dbReference>
<organism evidence="2 3">
    <name type="scientific">Geodermatophilus ruber</name>
    <dbReference type="NCBI Taxonomy" id="504800"/>
    <lineage>
        <taxon>Bacteria</taxon>
        <taxon>Bacillati</taxon>
        <taxon>Actinomycetota</taxon>
        <taxon>Actinomycetes</taxon>
        <taxon>Geodermatophilales</taxon>
        <taxon>Geodermatophilaceae</taxon>
        <taxon>Geodermatophilus</taxon>
    </lineage>
</organism>
<accession>A0A1I4I5I5</accession>
<dbReference type="Pfam" id="PF02129">
    <property type="entry name" value="Peptidase_S15"/>
    <property type="match status" value="1"/>
</dbReference>
<dbReference type="PANTHER" id="PTHR47751:SF2">
    <property type="entry name" value="DLTD N-TERMINAL DOMAIN PROTEIN (AFU_ORTHOLOGUE AFUA_8G00380)-RELATED"/>
    <property type="match status" value="1"/>
</dbReference>
<dbReference type="EMBL" id="FOSW01000012">
    <property type="protein sequence ID" value="SFL49480.1"/>
    <property type="molecule type" value="Genomic_DNA"/>
</dbReference>
<dbReference type="AlphaFoldDB" id="A0A1I4I5I5"/>